<organism evidence="2 3">
    <name type="scientific">Favolaschia claudopus</name>
    <dbReference type="NCBI Taxonomy" id="2862362"/>
    <lineage>
        <taxon>Eukaryota</taxon>
        <taxon>Fungi</taxon>
        <taxon>Dikarya</taxon>
        <taxon>Basidiomycota</taxon>
        <taxon>Agaricomycotina</taxon>
        <taxon>Agaricomycetes</taxon>
        <taxon>Agaricomycetidae</taxon>
        <taxon>Agaricales</taxon>
        <taxon>Marasmiineae</taxon>
        <taxon>Mycenaceae</taxon>
        <taxon>Favolaschia</taxon>
    </lineage>
</organism>
<proteinExistence type="predicted"/>
<keyword evidence="1" id="KW-0472">Membrane</keyword>
<dbReference type="AlphaFoldDB" id="A0AAW0BX54"/>
<feature type="transmembrane region" description="Helical" evidence="1">
    <location>
        <begin position="6"/>
        <end position="25"/>
    </location>
</feature>
<dbReference type="Proteomes" id="UP001362999">
    <property type="component" value="Unassembled WGS sequence"/>
</dbReference>
<keyword evidence="1" id="KW-1133">Transmembrane helix</keyword>
<protein>
    <recommendedName>
        <fullName evidence="4">Secreted protein</fullName>
    </recommendedName>
</protein>
<dbReference type="EMBL" id="JAWWNJ010000024">
    <property type="protein sequence ID" value="KAK7031460.1"/>
    <property type="molecule type" value="Genomic_DNA"/>
</dbReference>
<reference evidence="2 3" key="1">
    <citation type="journal article" date="2024" name="J Genomics">
        <title>Draft genome sequencing and assembly of Favolaschia claudopus CIRM-BRFM 2984 isolated from oak limbs.</title>
        <authorList>
            <person name="Navarro D."/>
            <person name="Drula E."/>
            <person name="Chaduli D."/>
            <person name="Cazenave R."/>
            <person name="Ahrendt S."/>
            <person name="Wang J."/>
            <person name="Lipzen A."/>
            <person name="Daum C."/>
            <person name="Barry K."/>
            <person name="Grigoriev I.V."/>
            <person name="Favel A."/>
            <person name="Rosso M.N."/>
            <person name="Martin F."/>
        </authorList>
    </citation>
    <scope>NUCLEOTIDE SEQUENCE [LARGE SCALE GENOMIC DNA]</scope>
    <source>
        <strain evidence="2 3">CIRM-BRFM 2984</strain>
    </source>
</reference>
<accession>A0AAW0BX54</accession>
<gene>
    <name evidence="2" type="ORF">R3P38DRAFT_2923711</name>
</gene>
<keyword evidence="3" id="KW-1185">Reference proteome</keyword>
<evidence type="ECO:0008006" key="4">
    <source>
        <dbReference type="Google" id="ProtNLM"/>
    </source>
</evidence>
<sequence length="93" mass="10228">MTVGSQLIAIHVRLILSFVLCRLILGGCKIFHSRILLAAHPLAGFLYEHALLYLITSELLFVCSESSASTVLLPHQISDIRANRTIDPSFPPS</sequence>
<keyword evidence="1" id="KW-0812">Transmembrane</keyword>
<comment type="caution">
    <text evidence="2">The sequence shown here is derived from an EMBL/GenBank/DDBJ whole genome shotgun (WGS) entry which is preliminary data.</text>
</comment>
<evidence type="ECO:0000256" key="1">
    <source>
        <dbReference type="SAM" id="Phobius"/>
    </source>
</evidence>
<evidence type="ECO:0000313" key="3">
    <source>
        <dbReference type="Proteomes" id="UP001362999"/>
    </source>
</evidence>
<evidence type="ECO:0000313" key="2">
    <source>
        <dbReference type="EMBL" id="KAK7031460.1"/>
    </source>
</evidence>
<name>A0AAW0BX54_9AGAR</name>